<name>A0A3N0E4P3_SINP1</name>
<keyword evidence="5" id="KW-1185">Reference proteome</keyword>
<dbReference type="Pfam" id="PF08338">
    <property type="entry name" value="DUF1731"/>
    <property type="match status" value="1"/>
</dbReference>
<dbReference type="PANTHER" id="PTHR11092">
    <property type="entry name" value="SUGAR NUCLEOTIDE EPIMERASE RELATED"/>
    <property type="match status" value="1"/>
</dbReference>
<dbReference type="Pfam" id="PF01370">
    <property type="entry name" value="Epimerase"/>
    <property type="match status" value="1"/>
</dbReference>
<dbReference type="InterPro" id="IPR001509">
    <property type="entry name" value="Epimerase_deHydtase"/>
</dbReference>
<dbReference type="RefSeq" id="WP_123217170.1">
    <property type="nucleotide sequence ID" value="NZ_RJTM01000109.1"/>
</dbReference>
<dbReference type="PANTHER" id="PTHR11092:SF0">
    <property type="entry name" value="EPIMERASE FAMILY PROTEIN SDR39U1"/>
    <property type="match status" value="1"/>
</dbReference>
<dbReference type="InterPro" id="IPR013549">
    <property type="entry name" value="DUF1731"/>
</dbReference>
<feature type="domain" description="DUF1731" evidence="3">
    <location>
        <begin position="254"/>
        <end position="300"/>
    </location>
</feature>
<reference evidence="4 5" key="1">
    <citation type="submission" date="2018-10" db="EMBL/GenBank/DDBJ databases">
        <title>Sinomicrobium pectinilyticum sp. nov., a pectinase-producing bacterium isolated from alkaline and saline soil, and emended description of the genus Sinomicrobium.</title>
        <authorList>
            <person name="Cheng B."/>
            <person name="Li C."/>
            <person name="Lai Q."/>
            <person name="Du M."/>
            <person name="Shao Z."/>
            <person name="Xu P."/>
            <person name="Yang C."/>
        </authorList>
    </citation>
    <scope>NUCLEOTIDE SEQUENCE [LARGE SCALE GENOMIC DNA]</scope>
    <source>
        <strain evidence="4 5">5DNS001</strain>
    </source>
</reference>
<gene>
    <name evidence="4" type="ORF">ED312_16465</name>
</gene>
<dbReference type="InterPro" id="IPR036291">
    <property type="entry name" value="NAD(P)-bd_dom_sf"/>
</dbReference>
<dbReference type="SUPFAM" id="SSF51735">
    <property type="entry name" value="NAD(P)-binding Rossmann-fold domains"/>
    <property type="match status" value="1"/>
</dbReference>
<dbReference type="EMBL" id="RJTM01000109">
    <property type="protein sequence ID" value="RNL82797.1"/>
    <property type="molecule type" value="Genomic_DNA"/>
</dbReference>
<comment type="similarity">
    <text evidence="1">Belongs to the NAD(P)-dependent epimerase/dehydratase family. SDR39U1 subfamily.</text>
</comment>
<dbReference type="NCBIfam" id="TIGR01777">
    <property type="entry name" value="yfcH"/>
    <property type="match status" value="1"/>
</dbReference>
<evidence type="ECO:0000313" key="4">
    <source>
        <dbReference type="EMBL" id="RNL82797.1"/>
    </source>
</evidence>
<evidence type="ECO:0000259" key="2">
    <source>
        <dbReference type="Pfam" id="PF01370"/>
    </source>
</evidence>
<dbReference type="Gene3D" id="3.40.50.720">
    <property type="entry name" value="NAD(P)-binding Rossmann-like Domain"/>
    <property type="match status" value="1"/>
</dbReference>
<comment type="caution">
    <text evidence="4">The sequence shown here is derived from an EMBL/GenBank/DDBJ whole genome shotgun (WGS) entry which is preliminary data.</text>
</comment>
<dbReference type="AlphaFoldDB" id="A0A3N0E4P3"/>
<organism evidence="4 5">
    <name type="scientific">Sinomicrobium pectinilyticum</name>
    <dbReference type="NCBI Taxonomy" id="1084421"/>
    <lineage>
        <taxon>Bacteria</taxon>
        <taxon>Pseudomonadati</taxon>
        <taxon>Bacteroidota</taxon>
        <taxon>Flavobacteriia</taxon>
        <taxon>Flavobacteriales</taxon>
        <taxon>Flavobacteriaceae</taxon>
        <taxon>Sinomicrobium</taxon>
    </lineage>
</organism>
<dbReference type="OrthoDB" id="9801773at2"/>
<feature type="domain" description="NAD-dependent epimerase/dehydratase" evidence="2">
    <location>
        <begin position="3"/>
        <end position="225"/>
    </location>
</feature>
<sequence>MRVLITGATGLIGSEIVRLCERRGIEVYYLTTNRSKIKKTDTYRGYYWNPDKGEIDRECLDGVDIIINLAGETIAQRWTPVRKKRILESRRLSLQLLHRTLACEDGHQVKMLLSASAIGYYPDSEVHYYDEDEPEADDSFPGKVITEWEAAADSVERLGIKVAKIRIGLVLSAKGGALPQMARPVKYFVGAPLGDGQQWQSWIHIEDLAEIFLFIAEKGMPGIFNGVAPNPVTNEKLTKEIAQVLHKPLFLPNIPRFAMRFLLGEMSYLLFSSQRVSSRKITDMGFLFKYSSIKPALEDLLGKSGQE</sequence>
<proteinExistence type="inferred from homology"/>
<accession>A0A3N0E4P3</accession>
<protein>
    <submittedName>
        <fullName evidence="4">TIGR01777 family protein</fullName>
    </submittedName>
</protein>
<dbReference type="InterPro" id="IPR010099">
    <property type="entry name" value="SDR39U1"/>
</dbReference>
<evidence type="ECO:0000313" key="5">
    <source>
        <dbReference type="Proteomes" id="UP000267469"/>
    </source>
</evidence>
<dbReference type="Proteomes" id="UP000267469">
    <property type="component" value="Unassembled WGS sequence"/>
</dbReference>
<evidence type="ECO:0000256" key="1">
    <source>
        <dbReference type="ARBA" id="ARBA00009353"/>
    </source>
</evidence>
<evidence type="ECO:0000259" key="3">
    <source>
        <dbReference type="Pfam" id="PF08338"/>
    </source>
</evidence>